<evidence type="ECO:0000313" key="4">
    <source>
        <dbReference type="EMBL" id="KAI5082632.1"/>
    </source>
</evidence>
<sequence>MGEERTECFPAGFLERTKERALLTPWAPQTLVLSHPSVGAFLTHCGWNSVIEAMSMGVPMLTWPYNVDHKGNAQLIVERWKVGLALREWGTDQEAVKREKVEKLVTCLLQKGGSDDVQL</sequence>
<evidence type="ECO:0008006" key="6">
    <source>
        <dbReference type="Google" id="ProtNLM"/>
    </source>
</evidence>
<dbReference type="Proteomes" id="UP000886520">
    <property type="component" value="Chromosome 2"/>
</dbReference>
<dbReference type="InterPro" id="IPR035595">
    <property type="entry name" value="UDP_glycos_trans_CS"/>
</dbReference>
<evidence type="ECO:0000256" key="1">
    <source>
        <dbReference type="ARBA" id="ARBA00009995"/>
    </source>
</evidence>
<keyword evidence="3" id="KW-0328">Glycosyltransferase</keyword>
<comment type="similarity">
    <text evidence="1 3">Belongs to the UDP-glycosyltransferase family.</text>
</comment>
<dbReference type="Gene3D" id="3.40.50.2000">
    <property type="entry name" value="Glycogen Phosphorylase B"/>
    <property type="match status" value="1"/>
</dbReference>
<organism evidence="4 5">
    <name type="scientific">Adiantum capillus-veneris</name>
    <name type="common">Maidenhair fern</name>
    <dbReference type="NCBI Taxonomy" id="13818"/>
    <lineage>
        <taxon>Eukaryota</taxon>
        <taxon>Viridiplantae</taxon>
        <taxon>Streptophyta</taxon>
        <taxon>Embryophyta</taxon>
        <taxon>Tracheophyta</taxon>
        <taxon>Polypodiopsida</taxon>
        <taxon>Polypodiidae</taxon>
        <taxon>Polypodiales</taxon>
        <taxon>Pteridineae</taxon>
        <taxon>Pteridaceae</taxon>
        <taxon>Vittarioideae</taxon>
        <taxon>Adiantum</taxon>
    </lineage>
</organism>
<dbReference type="AlphaFoldDB" id="A0A9D4VBZ1"/>
<reference evidence="4" key="1">
    <citation type="submission" date="2021-01" db="EMBL/GenBank/DDBJ databases">
        <title>Adiantum capillus-veneris genome.</title>
        <authorList>
            <person name="Fang Y."/>
            <person name="Liao Q."/>
        </authorList>
    </citation>
    <scope>NUCLEOTIDE SEQUENCE</scope>
    <source>
        <strain evidence="4">H3</strain>
        <tissue evidence="4">Leaf</tissue>
    </source>
</reference>
<dbReference type="InterPro" id="IPR002213">
    <property type="entry name" value="UDP_glucos_trans"/>
</dbReference>
<evidence type="ECO:0000313" key="5">
    <source>
        <dbReference type="Proteomes" id="UP000886520"/>
    </source>
</evidence>
<evidence type="ECO:0000256" key="2">
    <source>
        <dbReference type="ARBA" id="ARBA00022679"/>
    </source>
</evidence>
<dbReference type="Pfam" id="PF00201">
    <property type="entry name" value="UDPGT"/>
    <property type="match status" value="1"/>
</dbReference>
<dbReference type="CDD" id="cd03784">
    <property type="entry name" value="GT1_Gtf-like"/>
    <property type="match status" value="1"/>
</dbReference>
<proteinExistence type="inferred from homology"/>
<dbReference type="EMBL" id="JABFUD020000003">
    <property type="protein sequence ID" value="KAI5082632.1"/>
    <property type="molecule type" value="Genomic_DNA"/>
</dbReference>
<dbReference type="GO" id="GO:0008194">
    <property type="term" value="F:UDP-glycosyltransferase activity"/>
    <property type="evidence" value="ECO:0007669"/>
    <property type="project" value="InterPro"/>
</dbReference>
<name>A0A9D4VBZ1_ADICA</name>
<dbReference type="PROSITE" id="PS00375">
    <property type="entry name" value="UDPGT"/>
    <property type="match status" value="1"/>
</dbReference>
<gene>
    <name evidence="4" type="ORF">GOP47_0002375</name>
</gene>
<accession>A0A9D4VBZ1</accession>
<dbReference type="PANTHER" id="PTHR48045">
    <property type="entry name" value="UDP-GLYCOSYLTRANSFERASE 72B1"/>
    <property type="match status" value="1"/>
</dbReference>
<comment type="caution">
    <text evidence="4">The sequence shown here is derived from an EMBL/GenBank/DDBJ whole genome shotgun (WGS) entry which is preliminary data.</text>
</comment>
<dbReference type="SUPFAM" id="SSF53756">
    <property type="entry name" value="UDP-Glycosyltransferase/glycogen phosphorylase"/>
    <property type="match status" value="1"/>
</dbReference>
<keyword evidence="2 3" id="KW-0808">Transferase</keyword>
<protein>
    <recommendedName>
        <fullName evidence="6">UDP-glycosyltransferases domain-containing protein</fullName>
    </recommendedName>
</protein>
<dbReference type="PANTHER" id="PTHR48045:SF31">
    <property type="entry name" value="UDP-GLYCOSYLTRANSFERASE 76B1-LIKE"/>
    <property type="match status" value="1"/>
</dbReference>
<keyword evidence="5" id="KW-1185">Reference proteome</keyword>
<evidence type="ECO:0000256" key="3">
    <source>
        <dbReference type="RuleBase" id="RU003718"/>
    </source>
</evidence>